<dbReference type="PANTHER" id="PTHR47799">
    <property type="entry name" value="OMEGA-AMIDASE YAFV"/>
    <property type="match status" value="1"/>
</dbReference>
<evidence type="ECO:0000313" key="7">
    <source>
        <dbReference type="EMBL" id="MBC2844272.1"/>
    </source>
</evidence>
<dbReference type="GO" id="GO:0050152">
    <property type="term" value="F:omega-amidase activity"/>
    <property type="evidence" value="ECO:0007669"/>
    <property type="project" value="UniProtKB-EC"/>
</dbReference>
<reference evidence="7" key="1">
    <citation type="submission" date="2020-08" db="EMBL/GenBank/DDBJ databases">
        <title>Winogradskyella ouciana sp. nov., isolated from the hadal seawater of the Mariana Trench.</title>
        <authorList>
            <person name="He X."/>
        </authorList>
    </citation>
    <scope>NUCLEOTIDE SEQUENCE [LARGE SCALE GENOMIC DNA]</scope>
    <source>
        <strain evidence="7">KCTC 52348</strain>
    </source>
</reference>
<proteinExistence type="inferred from homology"/>
<evidence type="ECO:0000256" key="4">
    <source>
        <dbReference type="ARBA" id="ARBA00052904"/>
    </source>
</evidence>
<dbReference type="InterPro" id="IPR003010">
    <property type="entry name" value="C-N_Hydrolase"/>
</dbReference>
<feature type="domain" description="CN hydrolase" evidence="6">
    <location>
        <begin position="5"/>
        <end position="236"/>
    </location>
</feature>
<dbReference type="CDD" id="cd07575">
    <property type="entry name" value="Xc-1258_like"/>
    <property type="match status" value="1"/>
</dbReference>
<dbReference type="SUPFAM" id="SSF56317">
    <property type="entry name" value="Carbon-nitrogen hydrolase"/>
    <property type="match status" value="1"/>
</dbReference>
<dbReference type="Gene3D" id="3.60.110.10">
    <property type="entry name" value="Carbon-nitrogen hydrolase"/>
    <property type="match status" value="1"/>
</dbReference>
<dbReference type="InterPro" id="IPR036526">
    <property type="entry name" value="C-N_Hydrolase_sf"/>
</dbReference>
<keyword evidence="8" id="KW-1185">Reference proteome</keyword>
<evidence type="ECO:0000256" key="2">
    <source>
        <dbReference type="ARBA" id="ARBA00022801"/>
    </source>
</evidence>
<dbReference type="EC" id="3.5.1.3" evidence="3"/>
<evidence type="ECO:0000256" key="1">
    <source>
        <dbReference type="ARBA" id="ARBA00010613"/>
    </source>
</evidence>
<dbReference type="EMBL" id="JACLCP010000001">
    <property type="protein sequence ID" value="MBC2844272.1"/>
    <property type="molecule type" value="Genomic_DNA"/>
</dbReference>
<dbReference type="NCBIfam" id="NF007757">
    <property type="entry name" value="PRK10438.1"/>
    <property type="match status" value="1"/>
</dbReference>
<gene>
    <name evidence="7" type="ORF">H7F21_04145</name>
</gene>
<comment type="caution">
    <text evidence="7">The sequence shown here is derived from an EMBL/GenBank/DDBJ whole genome shotgun (WGS) entry which is preliminary data.</text>
</comment>
<organism evidence="7 8">
    <name type="scientific">Winogradskyella flava</name>
    <dbReference type="NCBI Taxonomy" id="1884876"/>
    <lineage>
        <taxon>Bacteria</taxon>
        <taxon>Pseudomonadati</taxon>
        <taxon>Bacteroidota</taxon>
        <taxon>Flavobacteriia</taxon>
        <taxon>Flavobacteriales</taxon>
        <taxon>Flavobacteriaceae</taxon>
        <taxon>Winogradskyella</taxon>
    </lineage>
</organism>
<dbReference type="PANTHER" id="PTHR47799:SF1">
    <property type="entry name" value="OMEGA-AMIDASE YAFV"/>
    <property type="match status" value="1"/>
</dbReference>
<dbReference type="Proteomes" id="UP000533900">
    <property type="component" value="Unassembled WGS sequence"/>
</dbReference>
<keyword evidence="2 7" id="KW-0378">Hydrolase</keyword>
<dbReference type="FunFam" id="3.60.110.10:FF:000004">
    <property type="entry name" value="Carbon-nitrogen hydrolase"/>
    <property type="match status" value="1"/>
</dbReference>
<comment type="similarity">
    <text evidence="1">Belongs to the carbon-nitrogen hydrolase superfamily. NIT1/NIT2 family.</text>
</comment>
<dbReference type="GO" id="GO:0106008">
    <property type="term" value="F:2-oxoglutaramate amidase activity"/>
    <property type="evidence" value="ECO:0007669"/>
    <property type="project" value="TreeGrafter"/>
</dbReference>
<evidence type="ECO:0000259" key="6">
    <source>
        <dbReference type="PROSITE" id="PS50263"/>
    </source>
</evidence>
<dbReference type="RefSeq" id="WP_185787954.1">
    <property type="nucleotide sequence ID" value="NZ_JACLCP010000001.1"/>
</dbReference>
<dbReference type="InterPro" id="IPR052737">
    <property type="entry name" value="Omega-amidase_YafV"/>
</dbReference>
<protein>
    <recommendedName>
        <fullName evidence="5">Omega-amidase YafV</fullName>
        <ecNumber evidence="3">3.5.1.3</ecNumber>
    </recommendedName>
</protein>
<accession>A0A842IM06</accession>
<evidence type="ECO:0000256" key="3">
    <source>
        <dbReference type="ARBA" id="ARBA00039118"/>
    </source>
</evidence>
<dbReference type="AlphaFoldDB" id="A0A842IM06"/>
<evidence type="ECO:0000313" key="8">
    <source>
        <dbReference type="Proteomes" id="UP000533900"/>
    </source>
</evidence>
<evidence type="ECO:0000256" key="5">
    <source>
        <dbReference type="ARBA" id="ARBA00072139"/>
    </source>
</evidence>
<sequence length="259" mass="29519">MSNALTVAIVQTDLVWENPEANRNNIENKVNTLERVDLIILPEMFTSGFTMNAASVSETMDGISINWLKTLSNKKDTAIVGSLVIQENDTYYNRLVFVEPSGKITHYDKRHTFTLAGEHKVYTAGTEKVILDYKGWKICPMICYDLRFPVWARNTEDYDLSLYVANWPKVRVNAWGTLLKARAIENMSYCIGVNRVGLDGNAYEYSGHSGAYDVLGNRLDSIPENEETIEIVTLEKSHIKKYREKLGFLKDRDTFNLEA</sequence>
<dbReference type="Pfam" id="PF00795">
    <property type="entry name" value="CN_hydrolase"/>
    <property type="match status" value="1"/>
</dbReference>
<name>A0A842IM06_9FLAO</name>
<comment type="catalytic activity">
    <reaction evidence="4">
        <text>a monoamide of a dicarboxylate + H2O = a dicarboxylate + NH4(+)</text>
        <dbReference type="Rhea" id="RHEA:11716"/>
        <dbReference type="ChEBI" id="CHEBI:15377"/>
        <dbReference type="ChEBI" id="CHEBI:28938"/>
        <dbReference type="ChEBI" id="CHEBI:28965"/>
        <dbReference type="ChEBI" id="CHEBI:77450"/>
        <dbReference type="EC" id="3.5.1.3"/>
    </reaction>
</comment>
<dbReference type="PROSITE" id="PS50263">
    <property type="entry name" value="CN_HYDROLASE"/>
    <property type="match status" value="1"/>
</dbReference>